<name>A0AAD7NGU1_9AGAR</name>
<sequence>MSWNNNTFVVSLDGPDSERWAPSMPNSDLLTLRSPRDVAKLMPEMKGRIVPSRVLAVPTTRSPLGLYPPWTAASVPSPEAAPPQPLSAPDSVSDINTPVSPNPLQQSRSAIGLGHPSTSKRGNLPLESDVVAPSSQTSPTPRPRINSSTIKRRTERFPGRELHAIVEDPITEQQQQPSASSSRPVPGTRKRSYAMAVSAPETPKHGTRRRVTPTRPTSSSSSPTLPSTGSPRCASKPSSNAFVSSTTALAPRYTASGAPQAGPTQVQSPRVLLPATMAGSPRFQSLDEAVMAITKVTKAQEEIRVEERVGGGDSELLFYEDGFIKFKVHTRIRIRFAAKRLSMLF</sequence>
<keyword evidence="3" id="KW-1185">Reference proteome</keyword>
<dbReference type="EMBL" id="JARKIB010000040">
    <property type="protein sequence ID" value="KAJ7759264.1"/>
    <property type="molecule type" value="Genomic_DNA"/>
</dbReference>
<feature type="compositionally biased region" description="Low complexity" evidence="1">
    <location>
        <begin position="173"/>
        <end position="182"/>
    </location>
</feature>
<dbReference type="Proteomes" id="UP001215598">
    <property type="component" value="Unassembled WGS sequence"/>
</dbReference>
<gene>
    <name evidence="2" type="ORF">B0H16DRAFT_634360</name>
</gene>
<organism evidence="2 3">
    <name type="scientific">Mycena metata</name>
    <dbReference type="NCBI Taxonomy" id="1033252"/>
    <lineage>
        <taxon>Eukaryota</taxon>
        <taxon>Fungi</taxon>
        <taxon>Dikarya</taxon>
        <taxon>Basidiomycota</taxon>
        <taxon>Agaricomycotina</taxon>
        <taxon>Agaricomycetes</taxon>
        <taxon>Agaricomycetidae</taxon>
        <taxon>Agaricales</taxon>
        <taxon>Marasmiineae</taxon>
        <taxon>Mycenaceae</taxon>
        <taxon>Mycena</taxon>
    </lineage>
</organism>
<feature type="compositionally biased region" description="Low complexity" evidence="1">
    <location>
        <begin position="213"/>
        <end position="232"/>
    </location>
</feature>
<feature type="compositionally biased region" description="Polar residues" evidence="1">
    <location>
        <begin position="93"/>
        <end position="109"/>
    </location>
</feature>
<feature type="region of interest" description="Disordered" evidence="1">
    <location>
        <begin position="75"/>
        <end position="240"/>
    </location>
</feature>
<evidence type="ECO:0000313" key="3">
    <source>
        <dbReference type="Proteomes" id="UP001215598"/>
    </source>
</evidence>
<feature type="compositionally biased region" description="Basic and acidic residues" evidence="1">
    <location>
        <begin position="155"/>
        <end position="166"/>
    </location>
</feature>
<accession>A0AAD7NGU1</accession>
<evidence type="ECO:0000313" key="2">
    <source>
        <dbReference type="EMBL" id="KAJ7759264.1"/>
    </source>
</evidence>
<evidence type="ECO:0000256" key="1">
    <source>
        <dbReference type="SAM" id="MobiDB-lite"/>
    </source>
</evidence>
<dbReference type="AlphaFoldDB" id="A0AAD7NGU1"/>
<proteinExistence type="predicted"/>
<protein>
    <submittedName>
        <fullName evidence="2">Uncharacterized protein</fullName>
    </submittedName>
</protein>
<comment type="caution">
    <text evidence="2">The sequence shown here is derived from an EMBL/GenBank/DDBJ whole genome shotgun (WGS) entry which is preliminary data.</text>
</comment>
<reference evidence="2" key="1">
    <citation type="submission" date="2023-03" db="EMBL/GenBank/DDBJ databases">
        <title>Massive genome expansion in bonnet fungi (Mycena s.s.) driven by repeated elements and novel gene families across ecological guilds.</title>
        <authorList>
            <consortium name="Lawrence Berkeley National Laboratory"/>
            <person name="Harder C.B."/>
            <person name="Miyauchi S."/>
            <person name="Viragh M."/>
            <person name="Kuo A."/>
            <person name="Thoen E."/>
            <person name="Andreopoulos B."/>
            <person name="Lu D."/>
            <person name="Skrede I."/>
            <person name="Drula E."/>
            <person name="Henrissat B."/>
            <person name="Morin E."/>
            <person name="Kohler A."/>
            <person name="Barry K."/>
            <person name="LaButti K."/>
            <person name="Morin E."/>
            <person name="Salamov A."/>
            <person name="Lipzen A."/>
            <person name="Mereny Z."/>
            <person name="Hegedus B."/>
            <person name="Baldrian P."/>
            <person name="Stursova M."/>
            <person name="Weitz H."/>
            <person name="Taylor A."/>
            <person name="Grigoriev I.V."/>
            <person name="Nagy L.G."/>
            <person name="Martin F."/>
            <person name="Kauserud H."/>
        </authorList>
    </citation>
    <scope>NUCLEOTIDE SEQUENCE</scope>
    <source>
        <strain evidence="2">CBHHK182m</strain>
    </source>
</reference>